<dbReference type="PANTHER" id="PTHR43201">
    <property type="entry name" value="ACYL-COA SYNTHETASE"/>
    <property type="match status" value="1"/>
</dbReference>
<reference evidence="3 4" key="1">
    <citation type="submission" date="2024-09" db="EMBL/GenBank/DDBJ databases">
        <authorList>
            <person name="Sun Q."/>
            <person name="Mori K."/>
        </authorList>
    </citation>
    <scope>NUCLEOTIDE SEQUENCE [LARGE SCALE GENOMIC DNA]</scope>
    <source>
        <strain evidence="3 4">JCM 3307</strain>
    </source>
</reference>
<comment type="caution">
    <text evidence="3">The sequence shown here is derived from an EMBL/GenBank/DDBJ whole genome shotgun (WGS) entry which is preliminary data.</text>
</comment>
<organism evidence="3 4">
    <name type="scientific">Dactylosporangium vinaceum</name>
    <dbReference type="NCBI Taxonomy" id="53362"/>
    <lineage>
        <taxon>Bacteria</taxon>
        <taxon>Bacillati</taxon>
        <taxon>Actinomycetota</taxon>
        <taxon>Actinomycetes</taxon>
        <taxon>Micromonosporales</taxon>
        <taxon>Micromonosporaceae</taxon>
        <taxon>Dactylosporangium</taxon>
    </lineage>
</organism>
<dbReference type="EMBL" id="JBHMCA010000052">
    <property type="protein sequence ID" value="MFB9447225.1"/>
    <property type="molecule type" value="Genomic_DNA"/>
</dbReference>
<dbReference type="Gene3D" id="3.40.50.12780">
    <property type="entry name" value="N-terminal domain of ligase-like"/>
    <property type="match status" value="1"/>
</dbReference>
<dbReference type="InterPro" id="IPR042099">
    <property type="entry name" value="ANL_N_sf"/>
</dbReference>
<dbReference type="InterPro" id="IPR020845">
    <property type="entry name" value="AMP-binding_CS"/>
</dbReference>
<comment type="similarity">
    <text evidence="1">Belongs to the ATP-dependent AMP-binding enzyme family.</text>
</comment>
<dbReference type="RefSeq" id="WP_223092524.1">
    <property type="nucleotide sequence ID" value="NZ_CP061913.1"/>
</dbReference>
<protein>
    <submittedName>
        <fullName evidence="3">Class I adenylate-forming enzyme family protein</fullName>
    </submittedName>
</protein>
<sequence length="562" mass="60314">MYLLGTHRSIAQRMRLFLRDELGAGNFFWHAYDVADDRSRPLIFHPDVTAPDWDTREVPGLSLDDLRDRALRLAAWYRDQGVDSTARVGVYTRNGLLGLVHHIAVTGLGAAAVHCNPRMAAPTAADYFQRTQCALVVGDGDGLERVTDAWAASGAAELPTANIQELDKALPAPRGPLAGFPYRHGPDELVMISHSSGTTGRPKAPVFAHGSFFVGKRERLLNYPSLRSDRLLSALPHSHSAGISYLSLAIMLGLPTMVLDEPDGAGVARAVNAFRPTIVLGFPLTLAEVDPAGIEPAAAQGVHTWNGMGDASHERHIRPLIALGQRPGRNGPVPGSRYLDGLGSSEMGMVLFRQAHTPESSAYGRRIGRPVGVVRKAAALRPDGSEAGPGEAGLLGVRTPSVTPGYWDDPALTQRSMLNGYFLTGDVARRDAEGNWFHLDRIPDVIPSVHGPVYSLPIEEIVLNETGALDTAVIATDDPDNPGFCAPIAIVLFRAGVQTAKAPDAAVLLERCNAALRDNGLAVLRRVLVAAGREDLPVGVTGKVLKRELRDRHRTLLHEAGA</sequence>
<proteinExistence type="inferred from homology"/>
<gene>
    <name evidence="3" type="ORF">ACFFTR_29385</name>
</gene>
<feature type="domain" description="AMP-dependent synthetase/ligase" evidence="2">
    <location>
        <begin position="59"/>
        <end position="407"/>
    </location>
</feature>
<evidence type="ECO:0000256" key="1">
    <source>
        <dbReference type="ARBA" id="ARBA00006432"/>
    </source>
</evidence>
<accession>A0ABV5MEE1</accession>
<dbReference type="PROSITE" id="PS00455">
    <property type="entry name" value="AMP_BINDING"/>
    <property type="match status" value="1"/>
</dbReference>
<dbReference type="InterPro" id="IPR000873">
    <property type="entry name" value="AMP-dep_synth/lig_dom"/>
</dbReference>
<dbReference type="SUPFAM" id="SSF56801">
    <property type="entry name" value="Acetyl-CoA synthetase-like"/>
    <property type="match status" value="1"/>
</dbReference>
<evidence type="ECO:0000259" key="2">
    <source>
        <dbReference type="Pfam" id="PF00501"/>
    </source>
</evidence>
<dbReference type="Pfam" id="PF00501">
    <property type="entry name" value="AMP-binding"/>
    <property type="match status" value="1"/>
</dbReference>
<evidence type="ECO:0000313" key="3">
    <source>
        <dbReference type="EMBL" id="MFB9447225.1"/>
    </source>
</evidence>
<evidence type="ECO:0000313" key="4">
    <source>
        <dbReference type="Proteomes" id="UP001589608"/>
    </source>
</evidence>
<keyword evidence="4" id="KW-1185">Reference proteome</keyword>
<name>A0ABV5MEE1_9ACTN</name>
<dbReference type="Proteomes" id="UP001589608">
    <property type="component" value="Unassembled WGS sequence"/>
</dbReference>
<dbReference type="PANTHER" id="PTHR43201:SF8">
    <property type="entry name" value="ACYL-COA SYNTHETASE FAMILY MEMBER 3"/>
    <property type="match status" value="1"/>
</dbReference>